<dbReference type="Gene3D" id="2.60.40.10">
    <property type="entry name" value="Immunoglobulins"/>
    <property type="match status" value="1"/>
</dbReference>
<keyword evidence="2" id="KW-1185">Reference proteome</keyword>
<name>A0A7Z1ADM3_9GAMM</name>
<gene>
    <name evidence="1" type="ORF">CODIS_37370</name>
</gene>
<evidence type="ECO:0000313" key="2">
    <source>
        <dbReference type="Proteomes" id="UP000094769"/>
    </source>
</evidence>
<dbReference type="InterPro" id="IPR026395">
    <property type="entry name" value="CshA_fibril"/>
</dbReference>
<dbReference type="InterPro" id="IPR047777">
    <property type="entry name" value="LapA-like_RM"/>
</dbReference>
<comment type="caution">
    <text evidence="1">The sequence shown here is derived from an EMBL/GenBank/DDBJ whole genome shotgun (WGS) entry which is preliminary data.</text>
</comment>
<dbReference type="Gene3D" id="2.60.40.2810">
    <property type="match status" value="1"/>
</dbReference>
<dbReference type="Gene3D" id="2.60.40.3440">
    <property type="match status" value="1"/>
</dbReference>
<dbReference type="NCBIfam" id="NF012211">
    <property type="entry name" value="tand_rpt_95"/>
    <property type="match status" value="4"/>
</dbReference>
<sequence length="1298" mass="134077">MATNTVSASGKEIGFVRQVIGEVKATASDGVVRTLQVGDLVFADELIETGGLSSIEIVFNDGGNLSLGRNSQGLLDADVYETVTPEDGSEYAASIDAIQQAILLGEDPAAIQEAPAAGSGEAAGNEGTSFVTVERTGAQTTPESGFETEGLTLSISDGEDLASLNAPPIAEDDEAVIDEDTPINISVLGNDRDPSGDPISVVEVTQGVHGSVSIDTVTGNPVYTPNPNYNGSDSFTYTISDGAGGLDTATVTVAIDPVNDAPVASTISVEPDGTTLPDPNSVGAGNYEHTIPEDTSVSGLVMATDVDGDILVYTQNSNPSHGTAVVNPDGSYTYTPDQDYNGNDSFEVLVDDGNGGTAIATVYIIITPVQDPSLITAGSGSVTEDTILSTSGQLAISDADGPQDEAFTPQSNVAGAHGTFSIDGNGNWRYNLNNSDPAVQALDAGERITEVFTVTGVDGTPSTVTVMINGVNENSPPNALNDSVSTREDTPVTFHVLGNDSDPDADPLTVTGFTQPANGTLTQLSNGTFEYTPDLNFFGVDAFTYTITDGVTGSATARVNINVGGVAESPTAADDSAASPVLGAPIIVDVLSNDSDPDGNLDPSSVQIVGSANPGDSLAVPGEGTWTVNPTSGAIMFTPESGFNSDPTPIEYIVSDNEGNPSNPATVTVSYGDGPVAGNDASSGNMINMPVTVDVLINDSDPDGSLDPSSVQIVGTANPGDPLPVPGEGAWTVNATTGAITFTPESGFRNDPNPISYTVDDNDGNTSNTATVTIDYTSPPVATDDGAATFEDTPIAVDALSGLLSNDTDPDGESFNLTQFEVGGLTYAAGDTATIAGVGSLQINADGSYSFSPTTHYSGIAPPVNYTIVDGSGDTASATLTLETIAVADTPNLIVTSDSFSNTADFESVNLGSRSWGAVDHASVGGGIWDTANSGGLVEVGMEFVYLRNGVRDNQVIELEHRRGDTSNFFTDLAVNEGEVYTLNFDYAARAGAFTHSAIELFWEGNLIATLDTRVAALQSFNFNLLASATGNVRLEFRAVDTNSVGGLLDNISLNLQQNTGYENQPINLPELMGTLIDMDGSETLTFSISGIPADSILTDGVHAFPAAPGVSTVDVTGWNLDNLQLTPPTGFNGGLTLEYRATATEASNGSQATRAEDVQLTILPANGGPVVDPDDRILFDATSALIDGGDGNDTLLVPGNDDLDFSNVNTIRNMEQIDLTAGDHAITNLSAADVVDMTDEDNLLKILGDSSDSVELSSDWHETGNSHTHNGHVFAEYLNTQGSAVLLIEDQVNVTIM</sequence>
<dbReference type="EMBL" id="MARB01000029">
    <property type="protein sequence ID" value="ODJ86021.1"/>
    <property type="molecule type" value="Genomic_DNA"/>
</dbReference>
<dbReference type="Pfam" id="PF17963">
    <property type="entry name" value="Big_9"/>
    <property type="match status" value="6"/>
</dbReference>
<dbReference type="InterPro" id="IPR010221">
    <property type="entry name" value="VCBS_dom"/>
</dbReference>
<dbReference type="NCBIfam" id="NF033682">
    <property type="entry name" value="retention_LapA"/>
    <property type="match status" value="1"/>
</dbReference>
<proteinExistence type="predicted"/>
<dbReference type="Gene3D" id="2.60.40.1200">
    <property type="match status" value="1"/>
</dbReference>
<evidence type="ECO:0000313" key="1">
    <source>
        <dbReference type="EMBL" id="ODJ86021.1"/>
    </source>
</evidence>
<protein>
    <submittedName>
        <fullName evidence="1">Uncharacterized protein</fullName>
    </submittedName>
</protein>
<dbReference type="Proteomes" id="UP000094769">
    <property type="component" value="Unassembled WGS sequence"/>
</dbReference>
<accession>A0A7Z1ADM3</accession>
<dbReference type="NCBIfam" id="TIGR01965">
    <property type="entry name" value="VCBS_repeat"/>
    <property type="match status" value="1"/>
</dbReference>
<dbReference type="NCBIfam" id="TIGR04225">
    <property type="entry name" value="CshA_fibril_rpt"/>
    <property type="match status" value="1"/>
</dbReference>
<reference evidence="1 2" key="1">
    <citation type="submission" date="2016-06" db="EMBL/GenBank/DDBJ databases">
        <title>Genome sequence of endosymbiont of Candidatus Endolucinida thiodiazotropha.</title>
        <authorList>
            <person name="Poehlein A."/>
            <person name="Koenig S."/>
            <person name="Heiden S.E."/>
            <person name="Thuermer A."/>
            <person name="Voget S."/>
            <person name="Daniel R."/>
            <person name="Markert S."/>
            <person name="Gros O."/>
            <person name="Schweder T."/>
        </authorList>
    </citation>
    <scope>NUCLEOTIDE SEQUENCE [LARGE SCALE GENOMIC DNA]</scope>
    <source>
        <strain evidence="1 2">COS</strain>
    </source>
</reference>
<organism evidence="1 2">
    <name type="scientific">Candidatus Thiodiazotropha endolucinida</name>
    <dbReference type="NCBI Taxonomy" id="1655433"/>
    <lineage>
        <taxon>Bacteria</taxon>
        <taxon>Pseudomonadati</taxon>
        <taxon>Pseudomonadota</taxon>
        <taxon>Gammaproteobacteria</taxon>
        <taxon>Chromatiales</taxon>
        <taxon>Sedimenticolaceae</taxon>
        <taxon>Candidatus Thiodiazotropha</taxon>
    </lineage>
</organism>
<dbReference type="InterPro" id="IPR013783">
    <property type="entry name" value="Ig-like_fold"/>
</dbReference>
<dbReference type="RefSeq" id="WP_069127848.1">
    <property type="nucleotide sequence ID" value="NZ_MARB01000029.1"/>
</dbReference>
<dbReference type="OrthoDB" id="9813456at2"/>